<dbReference type="Proteomes" id="UP000597613">
    <property type="component" value="Unassembled WGS sequence"/>
</dbReference>
<keyword evidence="1" id="KW-0732">Signal</keyword>
<dbReference type="EMBL" id="JACONT010000003">
    <property type="protein sequence ID" value="MBC3940587.1"/>
    <property type="molecule type" value="Genomic_DNA"/>
</dbReference>
<evidence type="ECO:0000313" key="3">
    <source>
        <dbReference type="Proteomes" id="UP000597613"/>
    </source>
</evidence>
<organism evidence="2 3">
    <name type="scientific">Sphingomonas albertensis</name>
    <dbReference type="NCBI Taxonomy" id="2762591"/>
    <lineage>
        <taxon>Bacteria</taxon>
        <taxon>Pseudomonadati</taxon>
        <taxon>Pseudomonadota</taxon>
        <taxon>Alphaproteobacteria</taxon>
        <taxon>Sphingomonadales</taxon>
        <taxon>Sphingomonadaceae</taxon>
        <taxon>Sphingomonas</taxon>
    </lineage>
</organism>
<comment type="caution">
    <text evidence="2">The sequence shown here is derived from an EMBL/GenBank/DDBJ whole genome shotgun (WGS) entry which is preliminary data.</text>
</comment>
<reference evidence="2 3" key="1">
    <citation type="submission" date="2020-08" db="EMBL/GenBank/DDBJ databases">
        <title>Putative novel bacterial strains isolated from necrotic wheat leaf tissues caused by Xanthomonas translucens.</title>
        <authorList>
            <person name="Tambong J.T."/>
        </authorList>
    </citation>
    <scope>NUCLEOTIDE SEQUENCE [LARGE SCALE GENOMIC DNA]</scope>
    <source>
        <strain evidence="3">DOAB 1063</strain>
    </source>
</reference>
<gene>
    <name evidence="2" type="ORF">H8S47_02665</name>
</gene>
<evidence type="ECO:0000256" key="1">
    <source>
        <dbReference type="SAM" id="SignalP"/>
    </source>
</evidence>
<sequence>MNPLFHVTASALSIALVALPVHAGQMPPLGQVSPGNASVSRDAVQPDSAGGIGYADIADMVLSAPVIADATVRSTAKIKPAEAPNLVPGLVRLYVEVDVTALIRGADGLPPRIGYLLDVAPDSAGRVPKFKKARVLIFARPVPGAVNQVQLIAPDAQLDWTPTADARARKIAKDALASDAPPVITGIGNAFHVAGALPGEGETQIFLTTADQRPVSLSILRRPGEQPRWAVALSEIVDESAAPPAPETLLWYRMACALPQTLPERSTGSLEAADATIAREDYAYVLAALGPCGRTRKV</sequence>
<evidence type="ECO:0000313" key="2">
    <source>
        <dbReference type="EMBL" id="MBC3940587.1"/>
    </source>
</evidence>
<keyword evidence="3" id="KW-1185">Reference proteome</keyword>
<proteinExistence type="predicted"/>
<feature type="chain" id="PRO_5047130214" evidence="1">
    <location>
        <begin position="24"/>
        <end position="298"/>
    </location>
</feature>
<accession>A0ABR7AJF7</accession>
<feature type="signal peptide" evidence="1">
    <location>
        <begin position="1"/>
        <end position="23"/>
    </location>
</feature>
<dbReference type="RefSeq" id="WP_187502381.1">
    <property type="nucleotide sequence ID" value="NZ_CP162536.1"/>
</dbReference>
<name>A0ABR7AJF7_9SPHN</name>
<protein>
    <submittedName>
        <fullName evidence="2">Uncharacterized protein</fullName>
    </submittedName>
</protein>